<evidence type="ECO:0000313" key="2">
    <source>
        <dbReference type="EMBL" id="PIP30125.1"/>
    </source>
</evidence>
<organism evidence="2 3">
    <name type="scientific">Candidatus Jorgensenbacteria bacterium CG23_combo_of_CG06-09_8_20_14_all_54_14</name>
    <dbReference type="NCBI Taxonomy" id="1974595"/>
    <lineage>
        <taxon>Bacteria</taxon>
        <taxon>Candidatus Joergenseniibacteriota</taxon>
    </lineage>
</organism>
<reference evidence="2 3" key="1">
    <citation type="submission" date="2017-09" db="EMBL/GenBank/DDBJ databases">
        <title>Depth-based differentiation of microbial function through sediment-hosted aquifers and enrichment of novel symbionts in the deep terrestrial subsurface.</title>
        <authorList>
            <person name="Probst A.J."/>
            <person name="Ladd B."/>
            <person name="Jarett J.K."/>
            <person name="Geller-Mcgrath D.E."/>
            <person name="Sieber C.M."/>
            <person name="Emerson J.B."/>
            <person name="Anantharaman K."/>
            <person name="Thomas B.C."/>
            <person name="Malmstrom R."/>
            <person name="Stieglmeier M."/>
            <person name="Klingl A."/>
            <person name="Woyke T."/>
            <person name="Ryan C.M."/>
            <person name="Banfield J.F."/>
        </authorList>
    </citation>
    <scope>NUCLEOTIDE SEQUENCE [LARGE SCALE GENOMIC DNA]</scope>
    <source>
        <strain evidence="2">CG23_combo_of_CG06-09_8_20_14_all_54_14</strain>
    </source>
</reference>
<comment type="caution">
    <text evidence="2">The sequence shown here is derived from an EMBL/GenBank/DDBJ whole genome shotgun (WGS) entry which is preliminary data.</text>
</comment>
<accession>A0A2G9ZAC6</accession>
<name>A0A2G9ZAC6_9BACT</name>
<gene>
    <name evidence="2" type="ORF">COX26_00335</name>
</gene>
<evidence type="ECO:0000313" key="3">
    <source>
        <dbReference type="Proteomes" id="UP000228812"/>
    </source>
</evidence>
<keyword evidence="1" id="KW-0812">Transmembrane</keyword>
<proteinExistence type="predicted"/>
<evidence type="ECO:0000256" key="1">
    <source>
        <dbReference type="SAM" id="Phobius"/>
    </source>
</evidence>
<keyword evidence="1" id="KW-0472">Membrane</keyword>
<dbReference type="EMBL" id="PCRZ01000008">
    <property type="protein sequence ID" value="PIP30125.1"/>
    <property type="molecule type" value="Genomic_DNA"/>
</dbReference>
<feature type="transmembrane region" description="Helical" evidence="1">
    <location>
        <begin position="42"/>
        <end position="62"/>
    </location>
</feature>
<sequence length="151" mass="16845">MYNDLISQLKILKTIAPEERFGRRSRALILSHPAERPRLTPWFQLAGALAFAALILVFSPLFPSAQPVLSSSMDPARLADEFNSFPVNIQLDEIRYQHGANLTVASAMNEVTDTRTRHLNAATLNAEVPTLPADEDQARNHINQLLDEATR</sequence>
<dbReference type="AlphaFoldDB" id="A0A2G9ZAC6"/>
<keyword evidence="1" id="KW-1133">Transmembrane helix</keyword>
<protein>
    <submittedName>
        <fullName evidence="2">Uncharacterized protein</fullName>
    </submittedName>
</protein>
<dbReference type="Proteomes" id="UP000228812">
    <property type="component" value="Unassembled WGS sequence"/>
</dbReference>